<dbReference type="EMBL" id="JADJUC010000010">
    <property type="protein sequence ID" value="MBK8524429.1"/>
    <property type="molecule type" value="Genomic_DNA"/>
</dbReference>
<comment type="caution">
    <text evidence="2">The sequence shown here is derived from an EMBL/GenBank/DDBJ whole genome shotgun (WGS) entry which is preliminary data.</text>
</comment>
<organism evidence="2 3">
    <name type="scientific">Candidatus Proximibacter danicus</name>
    <dbReference type="NCBI Taxonomy" id="2954365"/>
    <lineage>
        <taxon>Bacteria</taxon>
        <taxon>Pseudomonadati</taxon>
        <taxon>Pseudomonadota</taxon>
        <taxon>Betaproteobacteria</taxon>
        <taxon>Candidatus Proximibacter</taxon>
    </lineage>
</organism>
<evidence type="ECO:0000313" key="3">
    <source>
        <dbReference type="Proteomes" id="UP000886689"/>
    </source>
</evidence>
<evidence type="ECO:0000313" key="2">
    <source>
        <dbReference type="EMBL" id="MBK8524429.1"/>
    </source>
</evidence>
<dbReference type="AlphaFoldDB" id="A0A9D7PT28"/>
<accession>A0A9D7PT28</accession>
<protein>
    <submittedName>
        <fullName evidence="2">Uncharacterized protein</fullName>
    </submittedName>
</protein>
<proteinExistence type="predicted"/>
<keyword evidence="1" id="KW-0472">Membrane</keyword>
<sequence length="144" mass="15357">MRKIIALLGWGLWLALCTLVFAFSYSDSYFSYSPCTRIPVFAAALLGAVAMPASAFLVWRRPGPAWALVLRQAGASFLALLPAVATSFILSRASGACRLSGDDAMGVGVNFLLLCALAVLTTVVLGIAAMARERRRKPQGALRH</sequence>
<gene>
    <name evidence="2" type="ORF">IPL58_10170</name>
</gene>
<feature type="transmembrane region" description="Helical" evidence="1">
    <location>
        <begin position="111"/>
        <end position="131"/>
    </location>
</feature>
<feature type="transmembrane region" description="Helical" evidence="1">
    <location>
        <begin position="68"/>
        <end position="91"/>
    </location>
</feature>
<name>A0A9D7PT28_9PROT</name>
<reference evidence="2" key="1">
    <citation type="submission" date="2020-10" db="EMBL/GenBank/DDBJ databases">
        <title>Connecting structure to function with the recovery of over 1000 high-quality activated sludge metagenome-assembled genomes encoding full-length rRNA genes using long-read sequencing.</title>
        <authorList>
            <person name="Singleton C.M."/>
            <person name="Petriglieri F."/>
            <person name="Kristensen J.M."/>
            <person name="Kirkegaard R.H."/>
            <person name="Michaelsen T.Y."/>
            <person name="Andersen M.H."/>
            <person name="Karst S.M."/>
            <person name="Dueholm M.S."/>
            <person name="Nielsen P.H."/>
            <person name="Albertsen M."/>
        </authorList>
    </citation>
    <scope>NUCLEOTIDE SEQUENCE</scope>
    <source>
        <strain evidence="2">Hirt_18-Q3-R61-65_BATAC.395</strain>
    </source>
</reference>
<feature type="transmembrane region" description="Helical" evidence="1">
    <location>
        <begin position="38"/>
        <end position="59"/>
    </location>
</feature>
<keyword evidence="1" id="KW-0812">Transmembrane</keyword>
<keyword evidence="1" id="KW-1133">Transmembrane helix</keyword>
<evidence type="ECO:0000256" key="1">
    <source>
        <dbReference type="SAM" id="Phobius"/>
    </source>
</evidence>
<dbReference type="Proteomes" id="UP000886689">
    <property type="component" value="Unassembled WGS sequence"/>
</dbReference>